<organism evidence="2">
    <name type="scientific">Sesamum radiatum</name>
    <name type="common">Black benniseed</name>
    <dbReference type="NCBI Taxonomy" id="300843"/>
    <lineage>
        <taxon>Eukaryota</taxon>
        <taxon>Viridiplantae</taxon>
        <taxon>Streptophyta</taxon>
        <taxon>Embryophyta</taxon>
        <taxon>Tracheophyta</taxon>
        <taxon>Spermatophyta</taxon>
        <taxon>Magnoliopsida</taxon>
        <taxon>eudicotyledons</taxon>
        <taxon>Gunneridae</taxon>
        <taxon>Pentapetalae</taxon>
        <taxon>asterids</taxon>
        <taxon>lamiids</taxon>
        <taxon>Lamiales</taxon>
        <taxon>Pedaliaceae</taxon>
        <taxon>Sesamum</taxon>
    </lineage>
</organism>
<feature type="chain" id="PRO_5043777775" evidence="1">
    <location>
        <begin position="19"/>
        <end position="102"/>
    </location>
</feature>
<reference evidence="2" key="2">
    <citation type="journal article" date="2024" name="Plant">
        <title>Genomic evolution and insights into agronomic trait innovations of Sesamum species.</title>
        <authorList>
            <person name="Miao H."/>
            <person name="Wang L."/>
            <person name="Qu L."/>
            <person name="Liu H."/>
            <person name="Sun Y."/>
            <person name="Le M."/>
            <person name="Wang Q."/>
            <person name="Wei S."/>
            <person name="Zheng Y."/>
            <person name="Lin W."/>
            <person name="Duan Y."/>
            <person name="Cao H."/>
            <person name="Xiong S."/>
            <person name="Wang X."/>
            <person name="Wei L."/>
            <person name="Li C."/>
            <person name="Ma Q."/>
            <person name="Ju M."/>
            <person name="Zhao R."/>
            <person name="Li G."/>
            <person name="Mu C."/>
            <person name="Tian Q."/>
            <person name="Mei H."/>
            <person name="Zhang T."/>
            <person name="Gao T."/>
            <person name="Zhang H."/>
        </authorList>
    </citation>
    <scope>NUCLEOTIDE SEQUENCE</scope>
    <source>
        <strain evidence="2">G02</strain>
    </source>
</reference>
<evidence type="ECO:0000256" key="1">
    <source>
        <dbReference type="SAM" id="SignalP"/>
    </source>
</evidence>
<gene>
    <name evidence="2" type="ORF">Sradi_3884900</name>
</gene>
<reference evidence="2" key="1">
    <citation type="submission" date="2020-06" db="EMBL/GenBank/DDBJ databases">
        <authorList>
            <person name="Li T."/>
            <person name="Hu X."/>
            <person name="Zhang T."/>
            <person name="Song X."/>
            <person name="Zhang H."/>
            <person name="Dai N."/>
            <person name="Sheng W."/>
            <person name="Hou X."/>
            <person name="Wei L."/>
        </authorList>
    </citation>
    <scope>NUCLEOTIDE SEQUENCE</scope>
    <source>
        <strain evidence="2">G02</strain>
        <tissue evidence="2">Leaf</tissue>
    </source>
</reference>
<sequence length="102" mass="11088">MGAMLLLMLEVSALLWQGDEVGEDHPTEADVIKGVNGAGLDVLGMVIIQTTLGAVLEVIDGEHGLKIGRQLLHLHALYLVVEGPHRHFRFLSLPTMKSDLEP</sequence>
<protein>
    <submittedName>
        <fullName evidence="2">Uncharacterized protein</fullName>
    </submittedName>
</protein>
<dbReference type="EMBL" id="JACGWJ010000017">
    <property type="protein sequence ID" value="KAL0354380.1"/>
    <property type="molecule type" value="Genomic_DNA"/>
</dbReference>
<comment type="caution">
    <text evidence="2">The sequence shown here is derived from an EMBL/GenBank/DDBJ whole genome shotgun (WGS) entry which is preliminary data.</text>
</comment>
<proteinExistence type="predicted"/>
<name>A0AAW2PE26_SESRA</name>
<keyword evidence="1" id="KW-0732">Signal</keyword>
<accession>A0AAW2PE26</accession>
<dbReference type="AlphaFoldDB" id="A0AAW2PE26"/>
<feature type="signal peptide" evidence="1">
    <location>
        <begin position="1"/>
        <end position="18"/>
    </location>
</feature>
<evidence type="ECO:0000313" key="2">
    <source>
        <dbReference type="EMBL" id="KAL0354380.1"/>
    </source>
</evidence>